<dbReference type="KEGG" id="mng:MNEG_6659"/>
<keyword evidence="1" id="KW-0472">Membrane</keyword>
<accession>A0A0D2L1Y8</accession>
<dbReference type="GeneID" id="25739535"/>
<gene>
    <name evidence="3" type="ORF">MNEG_6659</name>
</gene>
<name>A0A0D2L1Y8_9CHLO</name>
<evidence type="ECO:0000313" key="3">
    <source>
        <dbReference type="EMBL" id="KIZ01304.1"/>
    </source>
</evidence>
<dbReference type="EMBL" id="KK101322">
    <property type="protein sequence ID" value="KIZ01304.1"/>
    <property type="molecule type" value="Genomic_DNA"/>
</dbReference>
<protein>
    <submittedName>
        <fullName evidence="3">Uncharacterized protein</fullName>
    </submittedName>
</protein>
<keyword evidence="1" id="KW-0812">Transmembrane</keyword>
<evidence type="ECO:0000313" key="4">
    <source>
        <dbReference type="Proteomes" id="UP000054498"/>
    </source>
</evidence>
<feature type="signal peptide" evidence="2">
    <location>
        <begin position="1"/>
        <end position="29"/>
    </location>
</feature>
<keyword evidence="4" id="KW-1185">Reference proteome</keyword>
<dbReference type="AlphaFoldDB" id="A0A0D2L1Y8"/>
<evidence type="ECO:0000256" key="2">
    <source>
        <dbReference type="SAM" id="SignalP"/>
    </source>
</evidence>
<dbReference type="Proteomes" id="UP000054498">
    <property type="component" value="Unassembled WGS sequence"/>
</dbReference>
<sequence length="126" mass="12626">MPPLPRRAALLQAAAAVAVVCCWVQGAAADAATAGTAQAGPTTDAPQTNRRATVTAVAVVLCVVGLFMGAGIFFLRCCCGRCFESRVKRVLPVTAAAGAPQPETDACACAAAAGGASPPQTVRWLV</sequence>
<feature type="chain" id="PRO_5002246183" evidence="2">
    <location>
        <begin position="30"/>
        <end position="126"/>
    </location>
</feature>
<organism evidence="3 4">
    <name type="scientific">Monoraphidium neglectum</name>
    <dbReference type="NCBI Taxonomy" id="145388"/>
    <lineage>
        <taxon>Eukaryota</taxon>
        <taxon>Viridiplantae</taxon>
        <taxon>Chlorophyta</taxon>
        <taxon>core chlorophytes</taxon>
        <taxon>Chlorophyceae</taxon>
        <taxon>CS clade</taxon>
        <taxon>Sphaeropleales</taxon>
        <taxon>Selenastraceae</taxon>
        <taxon>Monoraphidium</taxon>
    </lineage>
</organism>
<keyword evidence="2" id="KW-0732">Signal</keyword>
<feature type="transmembrane region" description="Helical" evidence="1">
    <location>
        <begin position="55"/>
        <end position="79"/>
    </location>
</feature>
<keyword evidence="1" id="KW-1133">Transmembrane helix</keyword>
<reference evidence="3 4" key="1">
    <citation type="journal article" date="2013" name="BMC Genomics">
        <title>Reconstruction of the lipid metabolism for the microalga Monoraphidium neglectum from its genome sequence reveals characteristics suitable for biofuel production.</title>
        <authorList>
            <person name="Bogen C."/>
            <person name="Al-Dilaimi A."/>
            <person name="Albersmeier A."/>
            <person name="Wichmann J."/>
            <person name="Grundmann M."/>
            <person name="Rupp O."/>
            <person name="Lauersen K.J."/>
            <person name="Blifernez-Klassen O."/>
            <person name="Kalinowski J."/>
            <person name="Goesmann A."/>
            <person name="Mussgnug J.H."/>
            <person name="Kruse O."/>
        </authorList>
    </citation>
    <scope>NUCLEOTIDE SEQUENCE [LARGE SCALE GENOMIC DNA]</scope>
    <source>
        <strain evidence="3 4">SAG 48.87</strain>
    </source>
</reference>
<evidence type="ECO:0000256" key="1">
    <source>
        <dbReference type="SAM" id="Phobius"/>
    </source>
</evidence>
<proteinExistence type="predicted"/>
<dbReference type="RefSeq" id="XP_013900323.1">
    <property type="nucleotide sequence ID" value="XM_014044869.1"/>
</dbReference>